<organism evidence="1 2">
    <name type="scientific">Chenggangzhangella methanolivorans</name>
    <dbReference type="NCBI Taxonomy" id="1437009"/>
    <lineage>
        <taxon>Bacteria</taxon>
        <taxon>Pseudomonadati</taxon>
        <taxon>Pseudomonadota</taxon>
        <taxon>Alphaproteobacteria</taxon>
        <taxon>Hyphomicrobiales</taxon>
        <taxon>Methylopilaceae</taxon>
        <taxon>Chenggangzhangella</taxon>
    </lineage>
</organism>
<accession>A0A9E6UMQ0</accession>
<proteinExistence type="predicted"/>
<dbReference type="RefSeq" id="WP_261405318.1">
    <property type="nucleotide sequence ID" value="NZ_CP081869.1"/>
</dbReference>
<name>A0A9E6UMQ0_9HYPH</name>
<evidence type="ECO:0000313" key="1">
    <source>
        <dbReference type="EMBL" id="QZO01952.1"/>
    </source>
</evidence>
<dbReference type="EMBL" id="CP081869">
    <property type="protein sequence ID" value="QZO01952.1"/>
    <property type="molecule type" value="Genomic_DNA"/>
</dbReference>
<dbReference type="KEGG" id="cmet:K6K41_11935"/>
<reference evidence="1" key="1">
    <citation type="submission" date="2021-08" db="EMBL/GenBank/DDBJ databases">
        <authorList>
            <person name="Zhang H."/>
            <person name="Xu M."/>
            <person name="Yu Z."/>
            <person name="Yang L."/>
            <person name="Cai Y."/>
        </authorList>
    </citation>
    <scope>NUCLEOTIDE SEQUENCE</scope>
    <source>
        <strain evidence="1">CHL1</strain>
    </source>
</reference>
<sequence>MVDPVEVMRITARLSGVKVVRGKPMNQYLGPDRRSLALGLTLAFQFDWYFVDERLPRAPENTAADVDAAIRDRLSHASVIWATTKPETLEGFCDAGLVPRPRIADVLW</sequence>
<protein>
    <submittedName>
        <fullName evidence="1">Uncharacterized protein</fullName>
    </submittedName>
</protein>
<evidence type="ECO:0000313" key="2">
    <source>
        <dbReference type="Proteomes" id="UP000825701"/>
    </source>
</evidence>
<dbReference type="AlphaFoldDB" id="A0A9E6UMQ0"/>
<keyword evidence="2" id="KW-1185">Reference proteome</keyword>
<dbReference type="Proteomes" id="UP000825701">
    <property type="component" value="Chromosome"/>
</dbReference>
<gene>
    <name evidence="1" type="ORF">K6K41_11935</name>
</gene>